<keyword evidence="2" id="KW-0285">Flavoprotein</keyword>
<evidence type="ECO:0000256" key="1">
    <source>
        <dbReference type="ARBA" id="ARBA00001917"/>
    </source>
</evidence>
<dbReference type="PROSITE" id="PS01136">
    <property type="entry name" value="UPF0034"/>
    <property type="match status" value="1"/>
</dbReference>
<dbReference type="EC" id="1.3.1.88" evidence="10"/>
<comment type="similarity">
    <text evidence="9">Belongs to the Dus family. Dus1 subfamily.</text>
</comment>
<dbReference type="InterPro" id="IPR035587">
    <property type="entry name" value="DUS-like_FMN-bd"/>
</dbReference>
<keyword evidence="7" id="KW-0560">Oxidoreductase</keyword>
<evidence type="ECO:0000256" key="8">
    <source>
        <dbReference type="ARBA" id="ARBA00023027"/>
    </source>
</evidence>
<dbReference type="Pfam" id="PF01207">
    <property type="entry name" value="Dus"/>
    <property type="match status" value="1"/>
</dbReference>
<comment type="catalytic activity">
    <reaction evidence="11">
        <text>5,6-dihydrouridine(17) in tRNA + NAD(+) = uridine(17) in tRNA + NADH + H(+)</text>
        <dbReference type="Rhea" id="RHEA:53372"/>
        <dbReference type="Rhea" id="RHEA-COMP:13541"/>
        <dbReference type="Rhea" id="RHEA-COMP:13542"/>
        <dbReference type="ChEBI" id="CHEBI:15378"/>
        <dbReference type="ChEBI" id="CHEBI:57540"/>
        <dbReference type="ChEBI" id="CHEBI:57945"/>
        <dbReference type="ChEBI" id="CHEBI:65315"/>
        <dbReference type="ChEBI" id="CHEBI:74443"/>
        <dbReference type="EC" id="1.3.1.88"/>
    </reaction>
    <physiologicalReaction direction="right-to-left" evidence="11">
        <dbReference type="Rhea" id="RHEA:53374"/>
    </physiologicalReaction>
</comment>
<dbReference type="GO" id="GO:0006397">
    <property type="term" value="P:mRNA processing"/>
    <property type="evidence" value="ECO:0007669"/>
    <property type="project" value="UniProtKB-KW"/>
</dbReference>
<dbReference type="EMBL" id="JAACJK010000110">
    <property type="protein sequence ID" value="KAF5332846.1"/>
    <property type="molecule type" value="Genomic_DNA"/>
</dbReference>
<comment type="cofactor">
    <cofactor evidence="1">
        <name>FMN</name>
        <dbReference type="ChEBI" id="CHEBI:58210"/>
    </cofactor>
</comment>
<evidence type="ECO:0000256" key="15">
    <source>
        <dbReference type="ARBA" id="ARBA00049447"/>
    </source>
</evidence>
<dbReference type="PANTHER" id="PTHR11082:SF5">
    <property type="entry name" value="TRNA-DIHYDROURIDINE(16_17) SYNTHASE [NAD(P)(+)]-LIKE"/>
    <property type="match status" value="1"/>
</dbReference>
<evidence type="ECO:0000256" key="11">
    <source>
        <dbReference type="ARBA" id="ARBA00047287"/>
    </source>
</evidence>
<evidence type="ECO:0000313" key="19">
    <source>
        <dbReference type="EMBL" id="KAF5332846.1"/>
    </source>
</evidence>
<protein>
    <recommendedName>
        <fullName evidence="10">tRNA-dihydrouridine(16/17) synthase [NAD(P)(+)]</fullName>
        <ecNumber evidence="10">1.3.1.88</ecNumber>
    </recommendedName>
</protein>
<evidence type="ECO:0000256" key="16">
    <source>
        <dbReference type="ARBA" id="ARBA00049467"/>
    </source>
</evidence>
<evidence type="ECO:0000256" key="9">
    <source>
        <dbReference type="ARBA" id="ARBA00038313"/>
    </source>
</evidence>
<gene>
    <name evidence="19" type="ORF">D9611_005443</name>
</gene>
<comment type="catalytic activity">
    <reaction evidence="13">
        <text>a 5,6-dihydrouridine in mRNA + NAD(+) = a uridine in mRNA + NADH + H(+)</text>
        <dbReference type="Rhea" id="RHEA:69851"/>
        <dbReference type="Rhea" id="RHEA-COMP:14658"/>
        <dbReference type="Rhea" id="RHEA-COMP:17789"/>
        <dbReference type="ChEBI" id="CHEBI:15378"/>
        <dbReference type="ChEBI" id="CHEBI:57540"/>
        <dbReference type="ChEBI" id="CHEBI:57945"/>
        <dbReference type="ChEBI" id="CHEBI:65315"/>
        <dbReference type="ChEBI" id="CHEBI:74443"/>
    </reaction>
    <physiologicalReaction direction="right-to-left" evidence="13">
        <dbReference type="Rhea" id="RHEA:69853"/>
    </physiologicalReaction>
</comment>
<dbReference type="InterPro" id="IPR013785">
    <property type="entry name" value="Aldolase_TIM"/>
</dbReference>
<comment type="catalytic activity">
    <reaction evidence="15">
        <text>a 5,6-dihydrouridine in mRNA + NADP(+) = a uridine in mRNA + NADPH + H(+)</text>
        <dbReference type="Rhea" id="RHEA:69855"/>
        <dbReference type="Rhea" id="RHEA-COMP:14658"/>
        <dbReference type="Rhea" id="RHEA-COMP:17789"/>
        <dbReference type="ChEBI" id="CHEBI:15378"/>
        <dbReference type="ChEBI" id="CHEBI:57783"/>
        <dbReference type="ChEBI" id="CHEBI:58349"/>
        <dbReference type="ChEBI" id="CHEBI:65315"/>
        <dbReference type="ChEBI" id="CHEBI:74443"/>
    </reaction>
    <physiologicalReaction direction="right-to-left" evidence="15">
        <dbReference type="Rhea" id="RHEA:69857"/>
    </physiologicalReaction>
</comment>
<feature type="region of interest" description="Disordered" evidence="17">
    <location>
        <begin position="261"/>
        <end position="296"/>
    </location>
</feature>
<dbReference type="GO" id="GO:0017150">
    <property type="term" value="F:tRNA dihydrouridine synthase activity"/>
    <property type="evidence" value="ECO:0007669"/>
    <property type="project" value="InterPro"/>
</dbReference>
<dbReference type="Proteomes" id="UP000541558">
    <property type="component" value="Unassembled WGS sequence"/>
</dbReference>
<evidence type="ECO:0000256" key="5">
    <source>
        <dbReference type="ARBA" id="ARBA00022694"/>
    </source>
</evidence>
<feature type="region of interest" description="Disordered" evidence="17">
    <location>
        <begin position="358"/>
        <end position="379"/>
    </location>
</feature>
<keyword evidence="3" id="KW-0288">FMN</keyword>
<evidence type="ECO:0000256" key="4">
    <source>
        <dbReference type="ARBA" id="ARBA00022664"/>
    </source>
</evidence>
<comment type="catalytic activity">
    <reaction evidence="16">
        <text>5,6-dihydrouridine(17) in tRNA + NADP(+) = uridine(17) in tRNA + NADPH + H(+)</text>
        <dbReference type="Rhea" id="RHEA:53368"/>
        <dbReference type="Rhea" id="RHEA-COMP:13541"/>
        <dbReference type="Rhea" id="RHEA-COMP:13542"/>
        <dbReference type="ChEBI" id="CHEBI:15378"/>
        <dbReference type="ChEBI" id="CHEBI:57783"/>
        <dbReference type="ChEBI" id="CHEBI:58349"/>
        <dbReference type="ChEBI" id="CHEBI:65315"/>
        <dbReference type="ChEBI" id="CHEBI:74443"/>
        <dbReference type="EC" id="1.3.1.88"/>
    </reaction>
    <physiologicalReaction direction="right-to-left" evidence="16">
        <dbReference type="Rhea" id="RHEA:53370"/>
    </physiologicalReaction>
</comment>
<evidence type="ECO:0000256" key="13">
    <source>
        <dbReference type="ARBA" id="ARBA00048342"/>
    </source>
</evidence>
<accession>A0A8H5FDJ6</accession>
<keyword evidence="6" id="KW-0521">NADP</keyword>
<keyword evidence="8" id="KW-0520">NAD</keyword>
<keyword evidence="20" id="KW-1185">Reference proteome</keyword>
<feature type="compositionally biased region" description="Low complexity" evidence="17">
    <location>
        <begin position="261"/>
        <end position="283"/>
    </location>
</feature>
<organism evidence="19 20">
    <name type="scientific">Ephemerocybe angulata</name>
    <dbReference type="NCBI Taxonomy" id="980116"/>
    <lineage>
        <taxon>Eukaryota</taxon>
        <taxon>Fungi</taxon>
        <taxon>Dikarya</taxon>
        <taxon>Basidiomycota</taxon>
        <taxon>Agaricomycotina</taxon>
        <taxon>Agaricomycetes</taxon>
        <taxon>Agaricomycetidae</taxon>
        <taxon>Agaricales</taxon>
        <taxon>Agaricineae</taxon>
        <taxon>Psathyrellaceae</taxon>
        <taxon>Ephemerocybe</taxon>
    </lineage>
</organism>
<dbReference type="OrthoDB" id="272303at2759"/>
<evidence type="ECO:0000256" key="17">
    <source>
        <dbReference type="SAM" id="MobiDB-lite"/>
    </source>
</evidence>
<evidence type="ECO:0000256" key="3">
    <source>
        <dbReference type="ARBA" id="ARBA00022643"/>
    </source>
</evidence>
<dbReference type="GO" id="GO:0050660">
    <property type="term" value="F:flavin adenine dinucleotide binding"/>
    <property type="evidence" value="ECO:0007669"/>
    <property type="project" value="InterPro"/>
</dbReference>
<dbReference type="Gene3D" id="3.20.20.70">
    <property type="entry name" value="Aldolase class I"/>
    <property type="match status" value="1"/>
</dbReference>
<dbReference type="CDD" id="cd02801">
    <property type="entry name" value="DUS_like_FMN"/>
    <property type="match status" value="1"/>
</dbReference>
<dbReference type="PANTHER" id="PTHR11082">
    <property type="entry name" value="TRNA-DIHYDROURIDINE SYNTHASE"/>
    <property type="match status" value="1"/>
</dbReference>
<comment type="caution">
    <text evidence="19">The sequence shown here is derived from an EMBL/GenBank/DDBJ whole genome shotgun (WGS) entry which is preliminary data.</text>
</comment>
<evidence type="ECO:0000256" key="14">
    <source>
        <dbReference type="ARBA" id="ARBA00048934"/>
    </source>
</evidence>
<evidence type="ECO:0000256" key="7">
    <source>
        <dbReference type="ARBA" id="ARBA00023002"/>
    </source>
</evidence>
<feature type="domain" description="DUS-like FMN-binding" evidence="18">
    <location>
        <begin position="29"/>
        <end position="265"/>
    </location>
</feature>
<evidence type="ECO:0000256" key="12">
    <source>
        <dbReference type="ARBA" id="ARBA00047652"/>
    </source>
</evidence>
<evidence type="ECO:0000256" key="6">
    <source>
        <dbReference type="ARBA" id="ARBA00022857"/>
    </source>
</evidence>
<evidence type="ECO:0000256" key="10">
    <source>
        <dbReference type="ARBA" id="ARBA00038890"/>
    </source>
</evidence>
<keyword evidence="5" id="KW-0819">tRNA processing</keyword>
<reference evidence="19 20" key="1">
    <citation type="journal article" date="2020" name="ISME J.">
        <title>Uncovering the hidden diversity of litter-decomposition mechanisms in mushroom-forming fungi.</title>
        <authorList>
            <person name="Floudas D."/>
            <person name="Bentzer J."/>
            <person name="Ahren D."/>
            <person name="Johansson T."/>
            <person name="Persson P."/>
            <person name="Tunlid A."/>
        </authorList>
    </citation>
    <scope>NUCLEOTIDE SEQUENCE [LARGE SCALE GENOMIC DNA]</scope>
    <source>
        <strain evidence="19 20">CBS 175.51</strain>
    </source>
</reference>
<dbReference type="InterPro" id="IPR018517">
    <property type="entry name" value="tRNA_hU_synthase_CS"/>
</dbReference>
<sequence>MATAAPSTASGKLTGYDLYRALGSPKYVVAPMVDQSELAWRRLSRKYGAQLVYTPMINAKLFVDSTNKTYRTAQFDIPSGEEGDSSDRPLIVQFCANDPEQLLASAEVVAPYCDAVDLNLGCPQDIARKGRYGSFLQDEWELIYKLINTLHKNLSVPVTAKFRVFPTIEKTVEYAKMLESAGAQILTCHGRLREQRGQNTGVADWLKIRAVKQAVSVPVFANGNILFQSDILRCLEETGCDGVMSAEGNLYNPALFAGLPPTLSTPHPQPSSSSSSSDSTTYPVLDPSHPAHPLHPEYMSDEAILRRHPRVADMALEYIRIVKALKTRTCVSAVKGHLFKILRPALMREIDLRDALGRARAGERPKPQKGSATVEGEEDEAVKNWLSDYIEICEDMKRRMEMDEKEHTKGGTVPLRELVKVDERGLEVYPWWLVQPYWRRLPPVVVKEGGKEKEGKKSQ</sequence>
<evidence type="ECO:0000256" key="2">
    <source>
        <dbReference type="ARBA" id="ARBA00022630"/>
    </source>
</evidence>
<keyword evidence="4" id="KW-0507">mRNA processing</keyword>
<evidence type="ECO:0000313" key="20">
    <source>
        <dbReference type="Proteomes" id="UP000541558"/>
    </source>
</evidence>
<comment type="catalytic activity">
    <reaction evidence="14">
        <text>5,6-dihydrouridine(16) in tRNA + NAD(+) = uridine(16) in tRNA + NADH + H(+)</text>
        <dbReference type="Rhea" id="RHEA:53380"/>
        <dbReference type="Rhea" id="RHEA-COMP:13543"/>
        <dbReference type="Rhea" id="RHEA-COMP:13544"/>
        <dbReference type="ChEBI" id="CHEBI:15378"/>
        <dbReference type="ChEBI" id="CHEBI:57540"/>
        <dbReference type="ChEBI" id="CHEBI:57945"/>
        <dbReference type="ChEBI" id="CHEBI:65315"/>
        <dbReference type="ChEBI" id="CHEBI:74443"/>
        <dbReference type="EC" id="1.3.1.88"/>
    </reaction>
    <physiologicalReaction direction="right-to-left" evidence="14">
        <dbReference type="Rhea" id="RHEA:53382"/>
    </physiologicalReaction>
</comment>
<comment type="catalytic activity">
    <reaction evidence="12">
        <text>5,6-dihydrouridine(16) in tRNA + NADP(+) = uridine(16) in tRNA + NADPH + H(+)</text>
        <dbReference type="Rhea" id="RHEA:53376"/>
        <dbReference type="Rhea" id="RHEA-COMP:13543"/>
        <dbReference type="Rhea" id="RHEA-COMP:13544"/>
        <dbReference type="ChEBI" id="CHEBI:15378"/>
        <dbReference type="ChEBI" id="CHEBI:57783"/>
        <dbReference type="ChEBI" id="CHEBI:58349"/>
        <dbReference type="ChEBI" id="CHEBI:65315"/>
        <dbReference type="ChEBI" id="CHEBI:74443"/>
        <dbReference type="EC" id="1.3.1.88"/>
    </reaction>
    <physiologicalReaction direction="right-to-left" evidence="12">
        <dbReference type="Rhea" id="RHEA:53378"/>
    </physiologicalReaction>
</comment>
<dbReference type="AlphaFoldDB" id="A0A8H5FDJ6"/>
<proteinExistence type="inferred from homology"/>
<dbReference type="SUPFAM" id="SSF51395">
    <property type="entry name" value="FMN-linked oxidoreductases"/>
    <property type="match status" value="1"/>
</dbReference>
<evidence type="ECO:0000259" key="18">
    <source>
        <dbReference type="Pfam" id="PF01207"/>
    </source>
</evidence>
<name>A0A8H5FDJ6_9AGAR</name>